<comment type="caution">
    <text evidence="3">The sequence shown here is derived from an EMBL/GenBank/DDBJ whole genome shotgun (WGS) entry which is preliminary data.</text>
</comment>
<keyword evidence="1" id="KW-0812">Transmembrane</keyword>
<dbReference type="EMBL" id="BAAALG010000008">
    <property type="protein sequence ID" value="GAA1102204.1"/>
    <property type="molecule type" value="Genomic_DNA"/>
</dbReference>
<gene>
    <name evidence="3" type="ORF">GCM10009668_20840</name>
</gene>
<name>A0ABN1TTU6_9ACTN</name>
<dbReference type="InterPro" id="IPR026870">
    <property type="entry name" value="Zinc_ribbon_dom"/>
</dbReference>
<keyword evidence="4" id="KW-1185">Reference proteome</keyword>
<evidence type="ECO:0000256" key="1">
    <source>
        <dbReference type="SAM" id="Phobius"/>
    </source>
</evidence>
<reference evidence="3 4" key="1">
    <citation type="journal article" date="2019" name="Int. J. Syst. Evol. Microbiol.">
        <title>The Global Catalogue of Microorganisms (GCM) 10K type strain sequencing project: providing services to taxonomists for standard genome sequencing and annotation.</title>
        <authorList>
            <consortium name="The Broad Institute Genomics Platform"/>
            <consortium name="The Broad Institute Genome Sequencing Center for Infectious Disease"/>
            <person name="Wu L."/>
            <person name="Ma J."/>
        </authorList>
    </citation>
    <scope>NUCLEOTIDE SEQUENCE [LARGE SCALE GENOMIC DNA]</scope>
    <source>
        <strain evidence="3 4">JCM 13008</strain>
    </source>
</reference>
<keyword evidence="1" id="KW-1133">Transmembrane helix</keyword>
<dbReference type="Proteomes" id="UP001501581">
    <property type="component" value="Unassembled WGS sequence"/>
</dbReference>
<evidence type="ECO:0000313" key="3">
    <source>
        <dbReference type="EMBL" id="GAA1102204.1"/>
    </source>
</evidence>
<protein>
    <recommendedName>
        <fullName evidence="2">Zinc-ribbon domain-containing protein</fullName>
    </recommendedName>
</protein>
<proteinExistence type="predicted"/>
<keyword evidence="1" id="KW-0472">Membrane</keyword>
<dbReference type="Pfam" id="PF13240">
    <property type="entry name" value="Zn_Ribbon_1"/>
    <property type="match status" value="1"/>
</dbReference>
<evidence type="ECO:0000313" key="4">
    <source>
        <dbReference type="Proteomes" id="UP001501581"/>
    </source>
</evidence>
<sequence length="474" mass="49551">MKFCPECGASLAPEQRFCTGCGFALAGAAAAGAPPSPVPGQPVGAPQVSAYEQLGSHAGAPLPPPSGRKRVRGLVIAGVGVAVLGVVGVAAWQVFGGADTGADKPEDAVTEILEAAESQDPVAAIRMLNPAESAGIDEVYEQLHQRLVKAGVASKDGVFEAGAVTFDDVETRVRELGDDVAIVYLEDGTMTVELKAEEFPAALSGVADQVRAELGDSWQERIDLSDLADDLYIGGEPGTGLFVITVKVDGKWHVSPTATAAEYLARDWFGQGGDWSAYADGGDRDPVTADVPQDALQVLADAARGDDLDGMLDALPSGQGALLRPFVELANRELEAAGAGFDLAIDEQEVRAGDAKDGLVRVDIDRLTGDLNGKESGDPYPNRFTLSGACAELATYYGEVEQGCTPQWLVDASGISEAFVMVRETDGGWQVDPFATAVAWLEEIVGNFPDSELDSLIEAIDNGSADDWIADRLG</sequence>
<accession>A0ABN1TTU6</accession>
<organism evidence="3 4">
    <name type="scientific">Nocardioides dubius</name>
    <dbReference type="NCBI Taxonomy" id="317019"/>
    <lineage>
        <taxon>Bacteria</taxon>
        <taxon>Bacillati</taxon>
        <taxon>Actinomycetota</taxon>
        <taxon>Actinomycetes</taxon>
        <taxon>Propionibacteriales</taxon>
        <taxon>Nocardioidaceae</taxon>
        <taxon>Nocardioides</taxon>
    </lineage>
</organism>
<dbReference type="RefSeq" id="WP_343994078.1">
    <property type="nucleotide sequence ID" value="NZ_BAAALG010000008.1"/>
</dbReference>
<feature type="domain" description="Zinc-ribbon" evidence="2">
    <location>
        <begin position="3"/>
        <end position="25"/>
    </location>
</feature>
<feature type="transmembrane region" description="Helical" evidence="1">
    <location>
        <begin position="74"/>
        <end position="95"/>
    </location>
</feature>
<evidence type="ECO:0000259" key="2">
    <source>
        <dbReference type="Pfam" id="PF13240"/>
    </source>
</evidence>